<dbReference type="GO" id="GO:0003723">
    <property type="term" value="F:RNA binding"/>
    <property type="evidence" value="ECO:0007669"/>
    <property type="project" value="UniProtKB-UniRule"/>
</dbReference>
<name>A0A9P0J4R6_9DIPT</name>
<accession>A0A9P0J4R6</accession>
<evidence type="ECO:0000259" key="6">
    <source>
        <dbReference type="PROSITE" id="PS50102"/>
    </source>
</evidence>
<proteinExistence type="predicted"/>
<dbReference type="Gene3D" id="3.30.70.330">
    <property type="match status" value="1"/>
</dbReference>
<dbReference type="SMART" id="SM00360">
    <property type="entry name" value="RRM"/>
    <property type="match status" value="1"/>
</dbReference>
<organism evidence="7 8">
    <name type="scientific">Chironomus riparius</name>
    <dbReference type="NCBI Taxonomy" id="315576"/>
    <lineage>
        <taxon>Eukaryota</taxon>
        <taxon>Metazoa</taxon>
        <taxon>Ecdysozoa</taxon>
        <taxon>Arthropoda</taxon>
        <taxon>Hexapoda</taxon>
        <taxon>Insecta</taxon>
        <taxon>Pterygota</taxon>
        <taxon>Neoptera</taxon>
        <taxon>Endopterygota</taxon>
        <taxon>Diptera</taxon>
        <taxon>Nematocera</taxon>
        <taxon>Chironomoidea</taxon>
        <taxon>Chironomidae</taxon>
        <taxon>Chironominae</taxon>
        <taxon>Chironomus</taxon>
    </lineage>
</organism>
<evidence type="ECO:0000256" key="1">
    <source>
        <dbReference type="ARBA" id="ARBA00004604"/>
    </source>
</evidence>
<protein>
    <recommendedName>
        <fullName evidence="6">RRM domain-containing protein</fullName>
    </recommendedName>
</protein>
<reference evidence="7" key="1">
    <citation type="submission" date="2022-01" db="EMBL/GenBank/DDBJ databases">
        <authorList>
            <person name="King R."/>
        </authorList>
    </citation>
    <scope>NUCLEOTIDE SEQUENCE</scope>
</reference>
<dbReference type="PANTHER" id="PTHR46754">
    <property type="entry name" value="MKI67 FHA DOMAIN-INTERACTING NUCLEOLAR PHOSPHOPROTEIN"/>
    <property type="match status" value="1"/>
</dbReference>
<feature type="compositionally biased region" description="Acidic residues" evidence="5">
    <location>
        <begin position="226"/>
        <end position="238"/>
    </location>
</feature>
<dbReference type="EMBL" id="OU895879">
    <property type="protein sequence ID" value="CAH1728030.1"/>
    <property type="molecule type" value="Genomic_DNA"/>
</dbReference>
<dbReference type="PROSITE" id="PS50102">
    <property type="entry name" value="RRM"/>
    <property type="match status" value="1"/>
</dbReference>
<feature type="region of interest" description="Disordered" evidence="5">
    <location>
        <begin position="1"/>
        <end position="20"/>
    </location>
</feature>
<feature type="region of interest" description="Disordered" evidence="5">
    <location>
        <begin position="226"/>
        <end position="478"/>
    </location>
</feature>
<feature type="domain" description="RRM" evidence="6">
    <location>
        <begin position="47"/>
        <end position="125"/>
    </location>
</feature>
<evidence type="ECO:0000256" key="2">
    <source>
        <dbReference type="ARBA" id="ARBA00022884"/>
    </source>
</evidence>
<dbReference type="Proteomes" id="UP001153620">
    <property type="component" value="Chromosome 3"/>
</dbReference>
<dbReference type="Pfam" id="PF00076">
    <property type="entry name" value="RRM_1"/>
    <property type="match status" value="1"/>
</dbReference>
<feature type="compositionally biased region" description="Basic and acidic residues" evidence="5">
    <location>
        <begin position="413"/>
        <end position="429"/>
    </location>
</feature>
<dbReference type="InterPro" id="IPR035979">
    <property type="entry name" value="RBD_domain_sf"/>
</dbReference>
<keyword evidence="3" id="KW-0539">Nucleus</keyword>
<sequence>MAVISKNKKKLLKKPGPAKTESKFISQALINRKKTKGKKKKRPKTKGLVYVKNLPHGFFEEQLRSYFSQFGAVTRIRLGRSPTTLNSRGYAFIEFRYPEVAEIAAQAMNNYIMFHRIVKTKFIPPEQIRHDYFRSSIMSIKKDGRKIMTSTKLLARQAIVEGTNKLMTDEDQKNRVEKVRSKVSKQKAKLAALGIDFDIDSVAKNMGEEVIAPKVTQQALTIDNITEDDLDGDNDETFDPAKFNIDSEDEFEDHDYDSDASASDEAAGETEKKTTAIEVAQIASKKYKASKENKNGTEDKPTVEKRAVKNKKAASKVEESEKPAKKLKVAEEKPQVVSKPAKKSKVEAVKPQVESKPATKSEIEAVKPQVEAKPKRTLRGAKQVEVAAEPEKKQPKKVVAKVEKKSVKSKQAIQKESKLPVEKKLVEKKNVKKAQNKVETGTQKKVAKVPQAKTAAAPSKKESPKKKITRGSKKAAVK</sequence>
<feature type="compositionally biased region" description="Basic residues" evidence="5">
    <location>
        <begin position="1"/>
        <end position="13"/>
    </location>
</feature>
<comment type="subcellular location">
    <subcellularLocation>
        <location evidence="1">Nucleus</location>
        <location evidence="1">Nucleolus</location>
    </subcellularLocation>
</comment>
<dbReference type="GO" id="GO:0005730">
    <property type="term" value="C:nucleolus"/>
    <property type="evidence" value="ECO:0007669"/>
    <property type="project" value="UniProtKB-SubCell"/>
</dbReference>
<dbReference type="InterPro" id="IPR012677">
    <property type="entry name" value="Nucleotide-bd_a/b_plait_sf"/>
</dbReference>
<feature type="compositionally biased region" description="Basic residues" evidence="5">
    <location>
        <begin position="463"/>
        <end position="478"/>
    </location>
</feature>
<keyword evidence="8" id="KW-1185">Reference proteome</keyword>
<dbReference type="CDD" id="cd12307">
    <property type="entry name" value="RRM_NIFK_like"/>
    <property type="match status" value="1"/>
</dbReference>
<evidence type="ECO:0000256" key="4">
    <source>
        <dbReference type="PROSITE-ProRule" id="PRU00176"/>
    </source>
</evidence>
<dbReference type="SUPFAM" id="SSF54928">
    <property type="entry name" value="RNA-binding domain, RBD"/>
    <property type="match status" value="1"/>
</dbReference>
<feature type="compositionally biased region" description="Acidic residues" evidence="5">
    <location>
        <begin position="246"/>
        <end position="258"/>
    </location>
</feature>
<dbReference type="InterPro" id="IPR000504">
    <property type="entry name" value="RRM_dom"/>
</dbReference>
<evidence type="ECO:0000256" key="5">
    <source>
        <dbReference type="SAM" id="MobiDB-lite"/>
    </source>
</evidence>
<reference evidence="7" key="2">
    <citation type="submission" date="2022-10" db="EMBL/GenBank/DDBJ databases">
        <authorList>
            <consortium name="ENA_rothamsted_submissions"/>
            <consortium name="culmorum"/>
            <person name="King R."/>
        </authorList>
    </citation>
    <scope>NUCLEOTIDE SEQUENCE</scope>
</reference>
<keyword evidence="2 4" id="KW-0694">RNA-binding</keyword>
<feature type="compositionally biased region" description="Basic and acidic residues" evidence="5">
    <location>
        <begin position="315"/>
        <end position="334"/>
    </location>
</feature>
<evidence type="ECO:0000313" key="8">
    <source>
        <dbReference type="Proteomes" id="UP001153620"/>
    </source>
</evidence>
<gene>
    <name evidence="7" type="ORF">CHIRRI_LOCUS10255</name>
</gene>
<feature type="compositionally biased region" description="Basic and acidic residues" evidence="5">
    <location>
        <begin position="289"/>
        <end position="307"/>
    </location>
</feature>
<evidence type="ECO:0000313" key="7">
    <source>
        <dbReference type="EMBL" id="CAH1728030.1"/>
    </source>
</evidence>
<evidence type="ECO:0000256" key="3">
    <source>
        <dbReference type="ARBA" id="ARBA00023242"/>
    </source>
</evidence>
<dbReference type="AlphaFoldDB" id="A0A9P0J4R6"/>
<feature type="compositionally biased region" description="Basic and acidic residues" evidence="5">
    <location>
        <begin position="357"/>
        <end position="374"/>
    </location>
</feature>